<evidence type="ECO:0000259" key="2">
    <source>
        <dbReference type="PROSITE" id="PS50994"/>
    </source>
</evidence>
<dbReference type="InterPro" id="IPR036397">
    <property type="entry name" value="RNaseH_sf"/>
</dbReference>
<name>A0ABX8GH20_9CELL</name>
<feature type="compositionally biased region" description="Low complexity" evidence="1">
    <location>
        <begin position="73"/>
        <end position="93"/>
    </location>
</feature>
<dbReference type="RefSeq" id="WP_208196001.1">
    <property type="nucleotide sequence ID" value="NZ_CP076023.1"/>
</dbReference>
<accession>A0ABX8GH20</accession>
<dbReference type="Pfam" id="PF13683">
    <property type="entry name" value="rve_3"/>
    <property type="match status" value="1"/>
</dbReference>
<protein>
    <submittedName>
        <fullName evidence="3">Integrase core domain-containing protein</fullName>
    </submittedName>
</protein>
<sequence>MIRPYCPWTNGKVERLNRTLATEWAYSRVFTTNAERAALLPHWLDRYNLDRPHLGIGGLRPIDRINNAAGQYSSRPRAGAARPAGGDDASAARLRGTARSYPRGRMVRPVSRRGSSR</sequence>
<dbReference type="PROSITE" id="PS50994">
    <property type="entry name" value="INTEGRASE"/>
    <property type="match status" value="1"/>
</dbReference>
<dbReference type="Proteomes" id="UP000679335">
    <property type="component" value="Chromosome"/>
</dbReference>
<keyword evidence="4" id="KW-1185">Reference proteome</keyword>
<dbReference type="InterPro" id="IPR012337">
    <property type="entry name" value="RNaseH-like_sf"/>
</dbReference>
<feature type="domain" description="Integrase catalytic" evidence="2">
    <location>
        <begin position="1"/>
        <end position="69"/>
    </location>
</feature>
<feature type="region of interest" description="Disordered" evidence="1">
    <location>
        <begin position="73"/>
        <end position="117"/>
    </location>
</feature>
<dbReference type="InterPro" id="IPR001584">
    <property type="entry name" value="Integrase_cat-core"/>
</dbReference>
<reference evidence="3 4" key="1">
    <citation type="submission" date="2021-05" db="EMBL/GenBank/DDBJ databases">
        <title>Novel species in genus Cellulomonas.</title>
        <authorList>
            <person name="Zhang G."/>
        </authorList>
    </citation>
    <scope>NUCLEOTIDE SEQUENCE [LARGE SCALE GENOMIC DNA]</scope>
    <source>
        <strain evidence="4">zg-ZUI157</strain>
    </source>
</reference>
<proteinExistence type="predicted"/>
<organism evidence="3 4">
    <name type="scientific">Cellulomonas dongxiuzhuiae</name>
    <dbReference type="NCBI Taxonomy" id="2819979"/>
    <lineage>
        <taxon>Bacteria</taxon>
        <taxon>Bacillati</taxon>
        <taxon>Actinomycetota</taxon>
        <taxon>Actinomycetes</taxon>
        <taxon>Micrococcales</taxon>
        <taxon>Cellulomonadaceae</taxon>
        <taxon>Cellulomonas</taxon>
    </lineage>
</organism>
<evidence type="ECO:0000256" key="1">
    <source>
        <dbReference type="SAM" id="MobiDB-lite"/>
    </source>
</evidence>
<evidence type="ECO:0000313" key="4">
    <source>
        <dbReference type="Proteomes" id="UP000679335"/>
    </source>
</evidence>
<dbReference type="EMBL" id="CP076023">
    <property type="protein sequence ID" value="QWC15434.1"/>
    <property type="molecule type" value="Genomic_DNA"/>
</dbReference>
<dbReference type="Gene3D" id="3.30.420.10">
    <property type="entry name" value="Ribonuclease H-like superfamily/Ribonuclease H"/>
    <property type="match status" value="1"/>
</dbReference>
<gene>
    <name evidence="3" type="ORF">KKR89_14180</name>
</gene>
<evidence type="ECO:0000313" key="3">
    <source>
        <dbReference type="EMBL" id="QWC15434.1"/>
    </source>
</evidence>
<dbReference type="SUPFAM" id="SSF53098">
    <property type="entry name" value="Ribonuclease H-like"/>
    <property type="match status" value="1"/>
</dbReference>